<feature type="chain" id="PRO_5040231760" evidence="12">
    <location>
        <begin position="22"/>
        <end position="336"/>
    </location>
</feature>
<feature type="signal peptide" evidence="12">
    <location>
        <begin position="1"/>
        <end position="21"/>
    </location>
</feature>
<protein>
    <submittedName>
        <fullName evidence="13">Uncharacterized protein</fullName>
    </submittedName>
</protein>
<keyword evidence="2" id="KW-0813">Transport</keyword>
<evidence type="ECO:0000313" key="14">
    <source>
        <dbReference type="Proteomes" id="UP001152799"/>
    </source>
</evidence>
<evidence type="ECO:0000256" key="2">
    <source>
        <dbReference type="ARBA" id="ARBA00022448"/>
    </source>
</evidence>
<proteinExistence type="predicted"/>
<keyword evidence="14" id="KW-1185">Reference proteome</keyword>
<dbReference type="InterPro" id="IPR001611">
    <property type="entry name" value="Leu-rich_rpt"/>
</dbReference>
<evidence type="ECO:0000256" key="11">
    <source>
        <dbReference type="SAM" id="Phobius"/>
    </source>
</evidence>
<evidence type="ECO:0000256" key="5">
    <source>
        <dbReference type="ARBA" id="ARBA00022729"/>
    </source>
</evidence>
<keyword evidence="3" id="KW-1003">Cell membrane</keyword>
<name>A0A9N9MAC0_9CUCU</name>
<evidence type="ECO:0000256" key="7">
    <source>
        <dbReference type="ARBA" id="ARBA00023065"/>
    </source>
</evidence>
<organism evidence="13 14">
    <name type="scientific">Ceutorhynchus assimilis</name>
    <name type="common">cabbage seed weevil</name>
    <dbReference type="NCBI Taxonomy" id="467358"/>
    <lineage>
        <taxon>Eukaryota</taxon>
        <taxon>Metazoa</taxon>
        <taxon>Ecdysozoa</taxon>
        <taxon>Arthropoda</taxon>
        <taxon>Hexapoda</taxon>
        <taxon>Insecta</taxon>
        <taxon>Pterygota</taxon>
        <taxon>Neoptera</taxon>
        <taxon>Endopterygota</taxon>
        <taxon>Coleoptera</taxon>
        <taxon>Polyphaga</taxon>
        <taxon>Cucujiformia</taxon>
        <taxon>Curculionidae</taxon>
        <taxon>Ceutorhynchinae</taxon>
        <taxon>Ceutorhynchus</taxon>
    </lineage>
</organism>
<evidence type="ECO:0000256" key="3">
    <source>
        <dbReference type="ARBA" id="ARBA00022475"/>
    </source>
</evidence>
<dbReference type="InterPro" id="IPR051432">
    <property type="entry name" value="KCNMA1_auxiliary"/>
</dbReference>
<evidence type="ECO:0000256" key="10">
    <source>
        <dbReference type="ARBA" id="ARBA00023303"/>
    </source>
</evidence>
<dbReference type="AlphaFoldDB" id="A0A9N9MAC0"/>
<keyword evidence="4 11" id="KW-0812">Transmembrane</keyword>
<evidence type="ECO:0000256" key="12">
    <source>
        <dbReference type="SAM" id="SignalP"/>
    </source>
</evidence>
<evidence type="ECO:0000256" key="9">
    <source>
        <dbReference type="ARBA" id="ARBA00023157"/>
    </source>
</evidence>
<keyword evidence="10" id="KW-0407">Ion channel</keyword>
<evidence type="ECO:0000256" key="6">
    <source>
        <dbReference type="ARBA" id="ARBA00022989"/>
    </source>
</evidence>
<evidence type="ECO:0000313" key="13">
    <source>
        <dbReference type="EMBL" id="CAG9759402.1"/>
    </source>
</evidence>
<dbReference type="PANTHER" id="PTHR46473:SF26">
    <property type="entry name" value="LRRNT DOMAIN-CONTAINING PROTEIN"/>
    <property type="match status" value="1"/>
</dbReference>
<dbReference type="SUPFAM" id="SSF52058">
    <property type="entry name" value="L domain-like"/>
    <property type="match status" value="1"/>
</dbReference>
<evidence type="ECO:0000256" key="1">
    <source>
        <dbReference type="ARBA" id="ARBA00004162"/>
    </source>
</evidence>
<dbReference type="PANTHER" id="PTHR46473">
    <property type="entry name" value="GH08155P"/>
    <property type="match status" value="1"/>
</dbReference>
<dbReference type="GO" id="GO:0005886">
    <property type="term" value="C:plasma membrane"/>
    <property type="evidence" value="ECO:0007669"/>
    <property type="project" value="UniProtKB-SubCell"/>
</dbReference>
<keyword evidence="7" id="KW-0406">Ion transport</keyword>
<sequence>MFSKTLMLISCCISLPELIAADCNKERKCKTSRVHGLRSADCYRMDMREFPKCLSSNTEALELSYNRIRKVTKEDLRRYPYMVHLYLMDNLIVNLDDDVFQESSSLRTIDLSVNALKKVPPTLFQLPSLTTLYLSQNLNINVAESIDEAKPISQSCLTKLDMSYITEDGSSTDFPDFRELPLLAFLNITGVNFNYISTRHFAGLCNLQILGSENVSAEFEHDCDCERINRWLLERKVKYTELVCPTNEIDCSNKPIDVEDLEVYQNCRAKYAKISRSLYLEKVWHWLGIAAGGLVLTGILVGCCIWKHIKQKKAMEARESLRQRENRQLLNNQTKV</sequence>
<dbReference type="Gene3D" id="3.80.10.10">
    <property type="entry name" value="Ribonuclease Inhibitor"/>
    <property type="match status" value="2"/>
</dbReference>
<evidence type="ECO:0000256" key="8">
    <source>
        <dbReference type="ARBA" id="ARBA00023136"/>
    </source>
</evidence>
<dbReference type="Proteomes" id="UP001152799">
    <property type="component" value="Chromosome 1"/>
</dbReference>
<reference evidence="13" key="1">
    <citation type="submission" date="2022-01" db="EMBL/GenBank/DDBJ databases">
        <authorList>
            <person name="King R."/>
        </authorList>
    </citation>
    <scope>NUCLEOTIDE SEQUENCE</scope>
</reference>
<keyword evidence="6 11" id="KW-1133">Transmembrane helix</keyword>
<feature type="transmembrane region" description="Helical" evidence="11">
    <location>
        <begin position="283"/>
        <end position="306"/>
    </location>
</feature>
<comment type="subcellular location">
    <subcellularLocation>
        <location evidence="1">Cell membrane</location>
        <topology evidence="1">Single-pass membrane protein</topology>
    </subcellularLocation>
</comment>
<evidence type="ECO:0000256" key="4">
    <source>
        <dbReference type="ARBA" id="ARBA00022692"/>
    </source>
</evidence>
<accession>A0A9N9MAC0</accession>
<gene>
    <name evidence="13" type="ORF">CEUTPL_LOCUS154</name>
</gene>
<dbReference type="GO" id="GO:0034220">
    <property type="term" value="P:monoatomic ion transmembrane transport"/>
    <property type="evidence" value="ECO:0007669"/>
    <property type="project" value="UniProtKB-KW"/>
</dbReference>
<keyword evidence="5 12" id="KW-0732">Signal</keyword>
<dbReference type="InterPro" id="IPR032675">
    <property type="entry name" value="LRR_dom_sf"/>
</dbReference>
<keyword evidence="9" id="KW-1015">Disulfide bond</keyword>
<keyword evidence="8 11" id="KW-0472">Membrane</keyword>
<dbReference type="EMBL" id="OU892277">
    <property type="protein sequence ID" value="CAG9759402.1"/>
    <property type="molecule type" value="Genomic_DNA"/>
</dbReference>
<dbReference type="Pfam" id="PF13855">
    <property type="entry name" value="LRR_8"/>
    <property type="match status" value="1"/>
</dbReference>
<dbReference type="OrthoDB" id="694479at2759"/>